<sequence>MSNLPNDDQRLIDFLRQNRPEVPPSPPDLEEKLFCAIASSPPPQLHHHSPNHPSRFRQVWLVPPAIAASLALAWGGNYWRENNSLNNAFATINSLSPTTAPLLNKTISKSSKFLISNSNYLPVQNRSQNHQELVKIENFLENNWNGVVTNNSPEMSVENIQNEYLNLAKTKAYYPTKNPNLVTTRR</sequence>
<protein>
    <submittedName>
        <fullName evidence="1">Uncharacterized protein</fullName>
    </submittedName>
</protein>
<reference evidence="1 2" key="1">
    <citation type="submission" date="2024-09" db="EMBL/GenBank/DDBJ databases">
        <title>Floridaenema gen nov. (Aerosakkonemataceae, Aerosakkonematales ord. nov., Cyanobacteria) from benthic tropical and subtropical fresh waters, with the description of four new species.</title>
        <authorList>
            <person name="Moretto J.A."/>
            <person name="Berthold D.E."/>
            <person name="Lefler F.W."/>
            <person name="Huang I.-S."/>
            <person name="Laughinghouse H. IV."/>
        </authorList>
    </citation>
    <scope>NUCLEOTIDE SEQUENCE [LARGE SCALE GENOMIC DNA]</scope>
    <source>
        <strain evidence="1 2">BLCC-F50</strain>
    </source>
</reference>
<gene>
    <name evidence="1" type="ORF">ACE1CI_32330</name>
</gene>
<name>A0ABV4Y0V8_9CYAN</name>
<organism evidence="1 2">
    <name type="scientific">Floridaenema flaviceps BLCC-F50</name>
    <dbReference type="NCBI Taxonomy" id="3153642"/>
    <lineage>
        <taxon>Bacteria</taxon>
        <taxon>Bacillati</taxon>
        <taxon>Cyanobacteriota</taxon>
        <taxon>Cyanophyceae</taxon>
        <taxon>Oscillatoriophycideae</taxon>
        <taxon>Aerosakkonematales</taxon>
        <taxon>Aerosakkonemataceae</taxon>
        <taxon>Floridanema</taxon>
        <taxon>Floridanema flaviceps</taxon>
    </lineage>
</organism>
<accession>A0ABV4Y0V8</accession>
<evidence type="ECO:0000313" key="2">
    <source>
        <dbReference type="Proteomes" id="UP001576784"/>
    </source>
</evidence>
<comment type="caution">
    <text evidence="1">The sequence shown here is derived from an EMBL/GenBank/DDBJ whole genome shotgun (WGS) entry which is preliminary data.</text>
</comment>
<keyword evidence="2" id="KW-1185">Reference proteome</keyword>
<evidence type="ECO:0000313" key="1">
    <source>
        <dbReference type="EMBL" id="MFB2897630.1"/>
    </source>
</evidence>
<dbReference type="Proteomes" id="UP001576784">
    <property type="component" value="Unassembled WGS sequence"/>
</dbReference>
<dbReference type="EMBL" id="JBHFNR010000262">
    <property type="protein sequence ID" value="MFB2897630.1"/>
    <property type="molecule type" value="Genomic_DNA"/>
</dbReference>
<proteinExistence type="predicted"/>
<dbReference type="RefSeq" id="WP_413267241.1">
    <property type="nucleotide sequence ID" value="NZ_JBHFNR010000262.1"/>
</dbReference>